<name>A0A2P6NW72_9EUKA</name>
<dbReference type="GO" id="GO:0070476">
    <property type="term" value="P:rRNA (guanine-N7)-methylation"/>
    <property type="evidence" value="ECO:0007669"/>
    <property type="project" value="TreeGrafter"/>
</dbReference>
<protein>
    <recommendedName>
        <fullName evidence="4">Trm112p-like protein</fullName>
    </recommendedName>
</protein>
<dbReference type="Pfam" id="PF03966">
    <property type="entry name" value="Trm112p"/>
    <property type="match status" value="1"/>
</dbReference>
<sequence length="118" mass="13588">MRILSHNMLQCIVKGCGAANYPLRLNGEAVHKESEYNEDFIKHMMSKIDYPALYQASQDVKIDLPSSLPEDYLDNEEFLKKIHDVTHIEEGGLYCNNCKRIYPIKNGIVNMLLNENEV</sequence>
<evidence type="ECO:0008006" key="4">
    <source>
        <dbReference type="Google" id="ProtNLM"/>
    </source>
</evidence>
<dbReference type="Proteomes" id="UP000241769">
    <property type="component" value="Unassembled WGS sequence"/>
</dbReference>
<dbReference type="PANTHER" id="PTHR12773:SF0">
    <property type="entry name" value="MULTIFUNCTIONAL METHYLTRANSFERASE SUBUNIT TRM112-LIKE PROTEIN"/>
    <property type="match status" value="1"/>
</dbReference>
<dbReference type="EMBL" id="MDYQ01000013">
    <property type="protein sequence ID" value="PRP88200.1"/>
    <property type="molecule type" value="Genomic_DNA"/>
</dbReference>
<comment type="caution">
    <text evidence="2">The sequence shown here is derived from an EMBL/GenBank/DDBJ whole genome shotgun (WGS) entry which is preliminary data.</text>
</comment>
<dbReference type="CDD" id="cd21089">
    <property type="entry name" value="Trm112-like"/>
    <property type="match status" value="1"/>
</dbReference>
<dbReference type="InterPro" id="IPR039127">
    <property type="entry name" value="Trm112"/>
</dbReference>
<dbReference type="STRING" id="1890364.A0A2P6NW72"/>
<reference evidence="2 3" key="1">
    <citation type="journal article" date="2018" name="Genome Biol. Evol.">
        <title>Multiple Roots of Fruiting Body Formation in Amoebozoa.</title>
        <authorList>
            <person name="Hillmann F."/>
            <person name="Forbes G."/>
            <person name="Novohradska S."/>
            <person name="Ferling I."/>
            <person name="Riege K."/>
            <person name="Groth M."/>
            <person name="Westermann M."/>
            <person name="Marz M."/>
            <person name="Spaller T."/>
            <person name="Winckler T."/>
            <person name="Schaap P."/>
            <person name="Glockner G."/>
        </authorList>
    </citation>
    <scope>NUCLEOTIDE SEQUENCE [LARGE SCALE GENOMIC DNA]</scope>
    <source>
        <strain evidence="2 3">Jena</strain>
    </source>
</reference>
<organism evidence="2 3">
    <name type="scientific">Planoprotostelium fungivorum</name>
    <dbReference type="NCBI Taxonomy" id="1890364"/>
    <lineage>
        <taxon>Eukaryota</taxon>
        <taxon>Amoebozoa</taxon>
        <taxon>Evosea</taxon>
        <taxon>Variosea</taxon>
        <taxon>Cavosteliida</taxon>
        <taxon>Cavosteliaceae</taxon>
        <taxon>Planoprotostelium</taxon>
    </lineage>
</organism>
<evidence type="ECO:0000313" key="3">
    <source>
        <dbReference type="Proteomes" id="UP000241769"/>
    </source>
</evidence>
<dbReference type="InParanoid" id="A0A2P6NW72"/>
<dbReference type="GO" id="GO:0046982">
    <property type="term" value="F:protein heterodimerization activity"/>
    <property type="evidence" value="ECO:0007669"/>
    <property type="project" value="InterPro"/>
</dbReference>
<gene>
    <name evidence="2" type="ORF">PROFUN_04023</name>
</gene>
<accession>A0A2P6NW72</accession>
<evidence type="ECO:0000313" key="2">
    <source>
        <dbReference type="EMBL" id="PRP88200.1"/>
    </source>
</evidence>
<dbReference type="OrthoDB" id="2187549at2759"/>
<comment type="similarity">
    <text evidence="1">Belongs to the TRM112 family.</text>
</comment>
<keyword evidence="3" id="KW-1185">Reference proteome</keyword>
<dbReference type="FunCoup" id="A0A2P6NW72">
    <property type="interactions" value="678"/>
</dbReference>
<dbReference type="Gene3D" id="2.20.25.10">
    <property type="match status" value="1"/>
</dbReference>
<proteinExistence type="inferred from homology"/>
<dbReference type="SUPFAM" id="SSF158997">
    <property type="entry name" value="Trm112p-like"/>
    <property type="match status" value="1"/>
</dbReference>
<dbReference type="AlphaFoldDB" id="A0A2P6NW72"/>
<dbReference type="GO" id="GO:0030488">
    <property type="term" value="P:tRNA methylation"/>
    <property type="evidence" value="ECO:0007669"/>
    <property type="project" value="TreeGrafter"/>
</dbReference>
<evidence type="ECO:0000256" key="1">
    <source>
        <dbReference type="ARBA" id="ARBA00007980"/>
    </source>
</evidence>
<dbReference type="PANTHER" id="PTHR12773">
    <property type="entry name" value="UPF0315 PROTEIN-RELATED"/>
    <property type="match status" value="1"/>
</dbReference>
<dbReference type="InterPro" id="IPR005651">
    <property type="entry name" value="Trm112-like"/>
</dbReference>